<dbReference type="PRINTS" id="PR01036">
    <property type="entry name" value="TCRTETB"/>
</dbReference>
<dbReference type="Gene3D" id="1.20.1720.10">
    <property type="entry name" value="Multidrug resistance protein D"/>
    <property type="match status" value="1"/>
</dbReference>
<dbReference type="AlphaFoldDB" id="A0A4Y8WAX6"/>
<feature type="transmembrane region" description="Helical" evidence="7">
    <location>
        <begin position="329"/>
        <end position="349"/>
    </location>
</feature>
<evidence type="ECO:0000256" key="3">
    <source>
        <dbReference type="ARBA" id="ARBA00022475"/>
    </source>
</evidence>
<dbReference type="CDD" id="cd17321">
    <property type="entry name" value="MFS_MMR_MDR_like"/>
    <property type="match status" value="1"/>
</dbReference>
<feature type="transmembrane region" description="Helical" evidence="7">
    <location>
        <begin position="163"/>
        <end position="183"/>
    </location>
</feature>
<feature type="transmembrane region" description="Helical" evidence="7">
    <location>
        <begin position="265"/>
        <end position="288"/>
    </location>
</feature>
<dbReference type="SUPFAM" id="SSF103473">
    <property type="entry name" value="MFS general substrate transporter"/>
    <property type="match status" value="1"/>
</dbReference>
<dbReference type="PROSITE" id="PS51257">
    <property type="entry name" value="PROKAR_LIPOPROTEIN"/>
    <property type="match status" value="1"/>
</dbReference>
<feature type="domain" description="Major facilitator superfamily (MFS) profile" evidence="8">
    <location>
        <begin position="9"/>
        <end position="494"/>
    </location>
</feature>
<keyword evidence="10" id="KW-1185">Reference proteome</keyword>
<feature type="transmembrane region" description="Helical" evidence="7">
    <location>
        <begin position="100"/>
        <end position="121"/>
    </location>
</feature>
<organism evidence="9 10">
    <name type="scientific">Vibrio ouci</name>
    <dbReference type="NCBI Taxonomy" id="2499078"/>
    <lineage>
        <taxon>Bacteria</taxon>
        <taxon>Pseudomonadati</taxon>
        <taxon>Pseudomonadota</taxon>
        <taxon>Gammaproteobacteria</taxon>
        <taxon>Vibrionales</taxon>
        <taxon>Vibrionaceae</taxon>
        <taxon>Vibrio</taxon>
    </lineage>
</organism>
<evidence type="ECO:0000256" key="4">
    <source>
        <dbReference type="ARBA" id="ARBA00022692"/>
    </source>
</evidence>
<dbReference type="Gene3D" id="1.20.1250.20">
    <property type="entry name" value="MFS general substrate transporter like domains"/>
    <property type="match status" value="1"/>
</dbReference>
<protein>
    <submittedName>
        <fullName evidence="9">DHA2 family efflux MFS transporter permease subunit</fullName>
    </submittedName>
</protein>
<dbReference type="PANTHER" id="PTHR42718:SF46">
    <property type="entry name" value="BLR6921 PROTEIN"/>
    <property type="match status" value="1"/>
</dbReference>
<keyword evidence="3" id="KW-1003">Cell membrane</keyword>
<evidence type="ECO:0000313" key="9">
    <source>
        <dbReference type="EMBL" id="TFH89977.1"/>
    </source>
</evidence>
<keyword evidence="6 7" id="KW-0472">Membrane</keyword>
<evidence type="ECO:0000256" key="2">
    <source>
        <dbReference type="ARBA" id="ARBA00022448"/>
    </source>
</evidence>
<feature type="transmembrane region" description="Helical" evidence="7">
    <location>
        <begin position="133"/>
        <end position="157"/>
    </location>
</feature>
<evidence type="ECO:0000256" key="1">
    <source>
        <dbReference type="ARBA" id="ARBA00004651"/>
    </source>
</evidence>
<evidence type="ECO:0000259" key="8">
    <source>
        <dbReference type="PROSITE" id="PS50850"/>
    </source>
</evidence>
<feature type="transmembrane region" description="Helical" evidence="7">
    <location>
        <begin position="468"/>
        <end position="488"/>
    </location>
</feature>
<dbReference type="Pfam" id="PF07690">
    <property type="entry name" value="MFS_1"/>
    <property type="match status" value="1"/>
</dbReference>
<dbReference type="PANTHER" id="PTHR42718">
    <property type="entry name" value="MAJOR FACILITATOR SUPERFAMILY MULTIDRUG TRANSPORTER MFSC"/>
    <property type="match status" value="1"/>
</dbReference>
<evidence type="ECO:0000313" key="10">
    <source>
        <dbReference type="Proteomes" id="UP000297753"/>
    </source>
</evidence>
<evidence type="ECO:0000256" key="6">
    <source>
        <dbReference type="ARBA" id="ARBA00023136"/>
    </source>
</evidence>
<dbReference type="GO" id="GO:0005886">
    <property type="term" value="C:plasma membrane"/>
    <property type="evidence" value="ECO:0007669"/>
    <property type="project" value="UniProtKB-SubCell"/>
</dbReference>
<dbReference type="OrthoDB" id="9812221at2"/>
<comment type="subcellular location">
    <subcellularLocation>
        <location evidence="1">Cell membrane</location>
        <topology evidence="1">Multi-pass membrane protein</topology>
    </subcellularLocation>
</comment>
<dbReference type="Proteomes" id="UP000297753">
    <property type="component" value="Unassembled WGS sequence"/>
</dbReference>
<comment type="caution">
    <text evidence="9">The sequence shown here is derived from an EMBL/GenBank/DDBJ whole genome shotgun (WGS) entry which is preliminary data.</text>
</comment>
<feature type="transmembrane region" description="Helical" evidence="7">
    <location>
        <begin position="294"/>
        <end position="317"/>
    </location>
</feature>
<feature type="transmembrane region" description="Helical" evidence="7">
    <location>
        <begin position="75"/>
        <end position="94"/>
    </location>
</feature>
<dbReference type="InterPro" id="IPR020846">
    <property type="entry name" value="MFS_dom"/>
</dbReference>
<feature type="transmembrane region" description="Helical" evidence="7">
    <location>
        <begin position="195"/>
        <end position="214"/>
    </location>
</feature>
<dbReference type="InterPro" id="IPR004638">
    <property type="entry name" value="EmrB-like"/>
</dbReference>
<name>A0A4Y8WAX6_9VIBR</name>
<dbReference type="InterPro" id="IPR036259">
    <property type="entry name" value="MFS_trans_sf"/>
</dbReference>
<dbReference type="InterPro" id="IPR011701">
    <property type="entry name" value="MFS"/>
</dbReference>
<reference evidence="9 10" key="1">
    <citation type="submission" date="2019-01" db="EMBL/GenBank/DDBJ databases">
        <title>Vibrio BEI176 sp. nov, a marine bacterium isolated from China: eastern marignal seas.</title>
        <authorList>
            <person name="Li B."/>
        </authorList>
    </citation>
    <scope>NUCLEOTIDE SEQUENCE [LARGE SCALE GENOMIC DNA]</scope>
    <source>
        <strain evidence="9 10">BEI176</strain>
    </source>
</reference>
<dbReference type="NCBIfam" id="TIGR00711">
    <property type="entry name" value="efflux_EmrB"/>
    <property type="match status" value="1"/>
</dbReference>
<proteinExistence type="predicted"/>
<keyword evidence="5 7" id="KW-1133">Transmembrane helix</keyword>
<feature type="transmembrane region" description="Helical" evidence="7">
    <location>
        <begin position="355"/>
        <end position="379"/>
    </location>
</feature>
<feature type="transmembrane region" description="Helical" evidence="7">
    <location>
        <begin position="47"/>
        <end position="63"/>
    </location>
</feature>
<evidence type="ECO:0000256" key="5">
    <source>
        <dbReference type="ARBA" id="ARBA00022989"/>
    </source>
</evidence>
<sequence>MLNKNPNLALFGVGLASFLGCVDFTIVNTALPDIQTEFSSSLSSLQWVMNIFVIALSSMMVMMGRLGDIYSHEKVFYAGVVVFGLSSVAAAIAPNIDVLIVARLLQGVACAILFTNSGAIISHIFPAHKQGHALGILFGINGLGLAIGPFLGGLLVSYMGWRWIFFINIPIIALSVLACLASIPAPEHQEKKGRLDIPGAILVTLILGCLSILFTQGPTWGWLSSNSLALSAAIALFTFGFVYAERKATEPIANLSILRNSQFSSSAIASFTLGAFYSLAFFLMPLYLANIQHLPALNIGFMLLPTTAGVAIISPFVGKAVDQFGCKPIIMLGLLLLAISAILQSQFTASETTPFILLSFLCMGIGWGCVLSPSMTAAVTSVPQHYTGAAIGNLGTIQNTGASIGLAIGVALFNSQLLEHLSSGRENELASTLHTGDLEQLTQALASQLSLGINEVSHLVIDGFMASYSSAMLLLAALCSLSWLTLLFKMKSASMSRSEEKP</sequence>
<accession>A0A4Y8WAX6</accession>
<dbReference type="EMBL" id="SATR01000038">
    <property type="protein sequence ID" value="TFH89977.1"/>
    <property type="molecule type" value="Genomic_DNA"/>
</dbReference>
<keyword evidence="2" id="KW-0813">Transport</keyword>
<evidence type="ECO:0000256" key="7">
    <source>
        <dbReference type="SAM" id="Phobius"/>
    </source>
</evidence>
<feature type="transmembrane region" description="Helical" evidence="7">
    <location>
        <begin position="391"/>
        <end position="413"/>
    </location>
</feature>
<dbReference type="RefSeq" id="WP_134836918.1">
    <property type="nucleotide sequence ID" value="NZ_SATR01000038.1"/>
</dbReference>
<dbReference type="GO" id="GO:0022857">
    <property type="term" value="F:transmembrane transporter activity"/>
    <property type="evidence" value="ECO:0007669"/>
    <property type="project" value="InterPro"/>
</dbReference>
<gene>
    <name evidence="9" type="ORF">ELS82_19225</name>
</gene>
<keyword evidence="4 7" id="KW-0812">Transmembrane</keyword>
<dbReference type="PROSITE" id="PS50850">
    <property type="entry name" value="MFS"/>
    <property type="match status" value="1"/>
</dbReference>
<feature type="transmembrane region" description="Helical" evidence="7">
    <location>
        <begin position="220"/>
        <end position="244"/>
    </location>
</feature>